<dbReference type="OrthoDB" id="5453597at2"/>
<dbReference type="Gene3D" id="1.10.10.10">
    <property type="entry name" value="Winged helix-like DNA-binding domain superfamily/Winged helix DNA-binding domain"/>
    <property type="match status" value="1"/>
</dbReference>
<sequence>MNKYRKNSARVKMWEAIRGLSRFTAFDVCQLSGASYQNVKRYLRALELAGYIETRGKNGRWKIYKLIKDTGFRAPIQKEIRCLFDPNTGELWVQGYSYQGEKR</sequence>
<evidence type="ECO:0000313" key="2">
    <source>
        <dbReference type="Proteomes" id="UP000199602"/>
    </source>
</evidence>
<reference evidence="1 2" key="1">
    <citation type="submission" date="2016-10" db="EMBL/GenBank/DDBJ databases">
        <authorList>
            <person name="de Groot N.N."/>
        </authorList>
    </citation>
    <scope>NUCLEOTIDE SEQUENCE [LARGE SCALE GENOMIC DNA]</scope>
    <source>
        <strain evidence="1 2">DSM 15269</strain>
    </source>
</reference>
<gene>
    <name evidence="1" type="ORF">SAMN04488516_11711</name>
</gene>
<dbReference type="EMBL" id="FNIN01000017">
    <property type="protein sequence ID" value="SDO03401.1"/>
    <property type="molecule type" value="Genomic_DNA"/>
</dbReference>
<dbReference type="STRING" id="206665.SAMN04488516_11711"/>
<name>A0A1H0G972_9BACT</name>
<dbReference type="SUPFAM" id="SSF46785">
    <property type="entry name" value="Winged helix' DNA-binding domain"/>
    <property type="match status" value="1"/>
</dbReference>
<dbReference type="RefSeq" id="WP_092066536.1">
    <property type="nucleotide sequence ID" value="NZ_FNIN01000017.1"/>
</dbReference>
<evidence type="ECO:0000313" key="1">
    <source>
        <dbReference type="EMBL" id="SDO03401.1"/>
    </source>
</evidence>
<keyword evidence="2" id="KW-1185">Reference proteome</keyword>
<organism evidence="1 2">
    <name type="scientific">Desulfonauticus submarinus</name>
    <dbReference type="NCBI Taxonomy" id="206665"/>
    <lineage>
        <taxon>Bacteria</taxon>
        <taxon>Pseudomonadati</taxon>
        <taxon>Thermodesulfobacteriota</taxon>
        <taxon>Desulfovibrionia</taxon>
        <taxon>Desulfovibrionales</taxon>
        <taxon>Desulfonauticaceae</taxon>
        <taxon>Desulfonauticus</taxon>
    </lineage>
</organism>
<protein>
    <submittedName>
        <fullName evidence="1">Uncharacterized protein</fullName>
    </submittedName>
</protein>
<dbReference type="AlphaFoldDB" id="A0A1H0G972"/>
<dbReference type="InterPro" id="IPR036390">
    <property type="entry name" value="WH_DNA-bd_sf"/>
</dbReference>
<dbReference type="InterPro" id="IPR036388">
    <property type="entry name" value="WH-like_DNA-bd_sf"/>
</dbReference>
<accession>A0A1H0G972</accession>
<dbReference type="Proteomes" id="UP000199602">
    <property type="component" value="Unassembled WGS sequence"/>
</dbReference>
<proteinExistence type="predicted"/>